<sequence length="118" mass="12990">MGEETGGDYHVVLEAAWIVYNVDDEDDAINIAIAEAGKRLNRHGLDYVDIDVGFYECPECGNEIEGVWIVAGTALVRLILSMRVFNAESEEHAIRIAKYEIGQALEDVPLGVVEVTPL</sequence>
<protein>
    <recommendedName>
        <fullName evidence="1">UPF0212 protein HA336_02175</fullName>
    </recommendedName>
</protein>
<organism evidence="2 3">
    <name type="scientific">Methanopyrus kandleri</name>
    <dbReference type="NCBI Taxonomy" id="2320"/>
    <lineage>
        <taxon>Archaea</taxon>
        <taxon>Methanobacteriati</taxon>
        <taxon>Methanobacteriota</taxon>
        <taxon>Methanomada group</taxon>
        <taxon>Methanopyri</taxon>
        <taxon>Methanopyrales</taxon>
        <taxon>Methanopyraceae</taxon>
        <taxon>Methanopyrus</taxon>
    </lineage>
</organism>
<gene>
    <name evidence="2" type="ORF">HA336_02175</name>
</gene>
<dbReference type="OMA" id="LIFEMKV"/>
<dbReference type="HAMAP" id="MF_01223">
    <property type="entry name" value="UPF0212"/>
    <property type="match status" value="1"/>
</dbReference>
<evidence type="ECO:0000313" key="2">
    <source>
        <dbReference type="EMBL" id="HII70025.1"/>
    </source>
</evidence>
<evidence type="ECO:0000313" key="3">
    <source>
        <dbReference type="Proteomes" id="UP000619545"/>
    </source>
</evidence>
<dbReference type="EMBL" id="DUJS01000002">
    <property type="protein sequence ID" value="HII70025.1"/>
    <property type="molecule type" value="Genomic_DNA"/>
</dbReference>
<dbReference type="AlphaFoldDB" id="A0A832WKC7"/>
<dbReference type="GeneID" id="1476849"/>
<reference evidence="2" key="1">
    <citation type="journal article" date="2020" name="bioRxiv">
        <title>A rank-normalized archaeal taxonomy based on genome phylogeny resolves widespread incomplete and uneven classifications.</title>
        <authorList>
            <person name="Rinke C."/>
            <person name="Chuvochina M."/>
            <person name="Mussig A.J."/>
            <person name="Chaumeil P.-A."/>
            <person name="Waite D.W."/>
            <person name="Whitman W.B."/>
            <person name="Parks D.H."/>
            <person name="Hugenholtz P."/>
        </authorList>
    </citation>
    <scope>NUCLEOTIDE SEQUENCE</scope>
    <source>
        <strain evidence="2">UBA8853</strain>
    </source>
</reference>
<dbReference type="NCBIfam" id="NF003035">
    <property type="entry name" value="PRK03922.1"/>
    <property type="match status" value="1"/>
</dbReference>
<comment type="similarity">
    <text evidence="1">Belongs to the UPF0212 family.</text>
</comment>
<dbReference type="PIRSF" id="PIRSF016934">
    <property type="entry name" value="UCP016934"/>
    <property type="match status" value="1"/>
</dbReference>
<dbReference type="Pfam" id="PF04475">
    <property type="entry name" value="DUF555"/>
    <property type="match status" value="1"/>
</dbReference>
<dbReference type="Proteomes" id="UP000619545">
    <property type="component" value="Unassembled WGS sequence"/>
</dbReference>
<evidence type="ECO:0000256" key="1">
    <source>
        <dbReference type="HAMAP-Rule" id="MF_01223"/>
    </source>
</evidence>
<dbReference type="RefSeq" id="WP_011019117.1">
    <property type="nucleotide sequence ID" value="NZ_DUJS01000002.1"/>
</dbReference>
<name>A0A832WKC7_9EURY</name>
<proteinExistence type="inferred from homology"/>
<dbReference type="PANTHER" id="PTHR42199">
    <property type="entry name" value="UPF0212 PROTEIN MJ0068"/>
    <property type="match status" value="1"/>
</dbReference>
<dbReference type="InterPro" id="IPR007564">
    <property type="entry name" value="UPF0212"/>
</dbReference>
<comment type="caution">
    <text evidence="2">The sequence shown here is derived from an EMBL/GenBank/DDBJ whole genome shotgun (WGS) entry which is preliminary data.</text>
</comment>
<accession>A0A832WKC7</accession>
<dbReference type="PANTHER" id="PTHR42199:SF1">
    <property type="entry name" value="UPF0212 PROTEIN TK1194"/>
    <property type="match status" value="1"/>
</dbReference>